<accession>A0A318TMY0</accession>
<comment type="caution">
    <text evidence="1">The sequence shown here is derived from an EMBL/GenBank/DDBJ whole genome shotgun (WGS) entry which is preliminary data.</text>
</comment>
<dbReference type="EMBL" id="QJTJ01000011">
    <property type="protein sequence ID" value="PYF06231.1"/>
    <property type="molecule type" value="Genomic_DNA"/>
</dbReference>
<evidence type="ECO:0000313" key="1">
    <source>
        <dbReference type="EMBL" id="PYF06231.1"/>
    </source>
</evidence>
<keyword evidence="2" id="KW-1185">Reference proteome</keyword>
<name>A0A318TMY0_9BACL</name>
<protein>
    <submittedName>
        <fullName evidence="1">Uncharacterized protein</fullName>
    </submittedName>
</protein>
<proteinExistence type="predicted"/>
<dbReference type="AlphaFoldDB" id="A0A318TMY0"/>
<organism evidence="1 2">
    <name type="scientific">Ureibacillus chungkukjangi</name>
    <dbReference type="NCBI Taxonomy" id="1202712"/>
    <lineage>
        <taxon>Bacteria</taxon>
        <taxon>Bacillati</taxon>
        <taxon>Bacillota</taxon>
        <taxon>Bacilli</taxon>
        <taxon>Bacillales</taxon>
        <taxon>Caryophanaceae</taxon>
        <taxon>Ureibacillus</taxon>
    </lineage>
</organism>
<reference evidence="1 2" key="1">
    <citation type="submission" date="2018-06" db="EMBL/GenBank/DDBJ databases">
        <title>Genomic Encyclopedia of Archaeal and Bacterial Type Strains, Phase II (KMG-II): from individual species to whole genera.</title>
        <authorList>
            <person name="Goeker M."/>
        </authorList>
    </citation>
    <scope>NUCLEOTIDE SEQUENCE [LARGE SCALE GENOMIC DNA]</scope>
    <source>
        <strain evidence="1 2">KACC 16626</strain>
    </source>
</reference>
<dbReference type="Proteomes" id="UP000247416">
    <property type="component" value="Unassembled WGS sequence"/>
</dbReference>
<gene>
    <name evidence="1" type="ORF">BJ095_11162</name>
</gene>
<evidence type="ECO:0000313" key="2">
    <source>
        <dbReference type="Proteomes" id="UP000247416"/>
    </source>
</evidence>
<sequence>MKKFTTIMKLAVIAAAVVVTTTPEIKPMAWLIGYY</sequence>